<dbReference type="Pfam" id="PF00702">
    <property type="entry name" value="Hydrolase"/>
    <property type="match status" value="1"/>
</dbReference>
<gene>
    <name evidence="1" type="ORF">IAA21_13635</name>
</gene>
<dbReference type="InterPro" id="IPR006439">
    <property type="entry name" value="HAD-SF_hydro_IA"/>
</dbReference>
<dbReference type="InterPro" id="IPR036412">
    <property type="entry name" value="HAD-like_sf"/>
</dbReference>
<dbReference type="InterPro" id="IPR023214">
    <property type="entry name" value="HAD_sf"/>
</dbReference>
<dbReference type="GO" id="GO:0016787">
    <property type="term" value="F:hydrolase activity"/>
    <property type="evidence" value="ECO:0007669"/>
    <property type="project" value="UniProtKB-KW"/>
</dbReference>
<dbReference type="Gene3D" id="3.40.50.1000">
    <property type="entry name" value="HAD superfamily/HAD-like"/>
    <property type="match status" value="1"/>
</dbReference>
<dbReference type="EMBL" id="DXBU01000183">
    <property type="protein sequence ID" value="HIZ23806.1"/>
    <property type="molecule type" value="Genomic_DNA"/>
</dbReference>
<protein>
    <submittedName>
        <fullName evidence="1">HAD-IA family hydrolase</fullName>
    </submittedName>
</protein>
<proteinExistence type="predicted"/>
<reference evidence="1" key="2">
    <citation type="submission" date="2021-04" db="EMBL/GenBank/DDBJ databases">
        <authorList>
            <person name="Gilroy R."/>
        </authorList>
    </citation>
    <scope>NUCLEOTIDE SEQUENCE</scope>
    <source>
        <strain evidence="1">14324</strain>
    </source>
</reference>
<dbReference type="SUPFAM" id="SSF56784">
    <property type="entry name" value="HAD-like"/>
    <property type="match status" value="1"/>
</dbReference>
<keyword evidence="1" id="KW-0378">Hydrolase</keyword>
<dbReference type="NCBIfam" id="TIGR01549">
    <property type="entry name" value="HAD-SF-IA-v1"/>
    <property type="match status" value="1"/>
</dbReference>
<name>A0A9D2IUK5_9FIRM</name>
<accession>A0A9D2IUK5</accession>
<dbReference type="Gene3D" id="1.10.150.400">
    <property type="match status" value="1"/>
</dbReference>
<sequence>MRQKLYDKLVNQVPGIRQRYQERRRNTRGAGRIASWCALAGWNISYHILGKKKKFEQGCVHADERIKWDVTRSESEADTRISPKALADRLGRFDVISFDVFDTLVFRPFSRPSDLFFETGRRLGYPDFERIRREGEEKARERKFRKSHSREVSLEEIWELMERETGIPAEPGRKTEWECELEFCFGNPYMLEVTRLLRKKGKKLIIASDMYLGQEYIRCLLEKCGYPPFDHYFVSCDCGVSKGDKGLFARIKSGYGGKCTYAHVGDNRYGDGKMAKEAGFTPFLYPNVNEAGAPYRSRNMSAVTGSMYRGIVNSWLHNGNRIFSREYELGFVYGGLFVTGYCQFIRRCVRERQIDKVLFLSRDGDILKQAYELLYPGENTAYAYWSRKAGTILCAGYFKYDYFRRFLYHKVNQSYTLGAVFSSMKLSDMLDEFCREYSRSRTCTLSEATAKECRIFFMKNWERVLAHYKEGSEAGCRYYGKLLDGCRSALAADIGWAGSGAISLQYLAGHVWNLDCRIMGAVAGTNSAHNAEPDASEGFLQEGTLVSYLYSQRHNRDLWKFHDPGAGHNLYLEQLLCSPTPAFEGFSFDQEGRVKLLFGKKDGNEKAMREIQQGILDFVKAWIRHFGGDGPLSEISGRDAYGPIMVMLGNKAYLKEIENFFRLSPNIE</sequence>
<evidence type="ECO:0000313" key="1">
    <source>
        <dbReference type="EMBL" id="HIZ23806.1"/>
    </source>
</evidence>
<evidence type="ECO:0000313" key="2">
    <source>
        <dbReference type="Proteomes" id="UP000824041"/>
    </source>
</evidence>
<reference evidence="1" key="1">
    <citation type="journal article" date="2021" name="PeerJ">
        <title>Extensive microbial diversity within the chicken gut microbiome revealed by metagenomics and culture.</title>
        <authorList>
            <person name="Gilroy R."/>
            <person name="Ravi A."/>
            <person name="Getino M."/>
            <person name="Pursley I."/>
            <person name="Horton D.L."/>
            <person name="Alikhan N.F."/>
            <person name="Baker D."/>
            <person name="Gharbi K."/>
            <person name="Hall N."/>
            <person name="Watson M."/>
            <person name="Adriaenssens E.M."/>
            <person name="Foster-Nyarko E."/>
            <person name="Jarju S."/>
            <person name="Secka A."/>
            <person name="Antonio M."/>
            <person name="Oren A."/>
            <person name="Chaudhuri R.R."/>
            <person name="La Ragione R."/>
            <person name="Hildebrand F."/>
            <person name="Pallen M.J."/>
        </authorList>
    </citation>
    <scope>NUCLEOTIDE SEQUENCE</scope>
    <source>
        <strain evidence="1">14324</strain>
    </source>
</reference>
<organism evidence="1 2">
    <name type="scientific">Candidatus Blautia faecigallinarum</name>
    <dbReference type="NCBI Taxonomy" id="2838488"/>
    <lineage>
        <taxon>Bacteria</taxon>
        <taxon>Bacillati</taxon>
        <taxon>Bacillota</taxon>
        <taxon>Clostridia</taxon>
        <taxon>Lachnospirales</taxon>
        <taxon>Lachnospiraceae</taxon>
        <taxon>Blautia</taxon>
    </lineage>
</organism>
<dbReference type="Proteomes" id="UP000824041">
    <property type="component" value="Unassembled WGS sequence"/>
</dbReference>
<dbReference type="AlphaFoldDB" id="A0A9D2IUK5"/>
<comment type="caution">
    <text evidence="1">The sequence shown here is derived from an EMBL/GenBank/DDBJ whole genome shotgun (WGS) entry which is preliminary data.</text>
</comment>